<dbReference type="AlphaFoldDB" id="A0A1M5YXL3"/>
<dbReference type="Gene3D" id="3.10.450.50">
    <property type="match status" value="1"/>
</dbReference>
<name>A0A1M5YXL3_9FLAO</name>
<feature type="domain" description="SnoaL-like" evidence="1">
    <location>
        <begin position="9"/>
        <end position="110"/>
    </location>
</feature>
<dbReference type="SUPFAM" id="SSF54427">
    <property type="entry name" value="NTF2-like"/>
    <property type="match status" value="1"/>
</dbReference>
<evidence type="ECO:0000313" key="2">
    <source>
        <dbReference type="EMBL" id="RXG29642.1"/>
    </source>
</evidence>
<organism evidence="3 4">
    <name type="scientific">Leeuwenhoekiella palythoae</name>
    <dbReference type="NCBI Taxonomy" id="573501"/>
    <lineage>
        <taxon>Bacteria</taxon>
        <taxon>Pseudomonadati</taxon>
        <taxon>Bacteroidota</taxon>
        <taxon>Flavobacteriia</taxon>
        <taxon>Flavobacteriales</taxon>
        <taxon>Flavobacteriaceae</taxon>
        <taxon>Leeuwenhoekiella</taxon>
    </lineage>
</organism>
<reference evidence="2 5" key="3">
    <citation type="submission" date="2018-07" db="EMBL/GenBank/DDBJ databases">
        <title>Leeuwenhoekiella genomics.</title>
        <authorList>
            <person name="Tahon G."/>
            <person name="Willems A."/>
        </authorList>
    </citation>
    <scope>NUCLEOTIDE SEQUENCE [LARGE SCALE GENOMIC DNA]</scope>
    <source>
        <strain evidence="2 5">LMG 24856</strain>
    </source>
</reference>
<sequence length="163" mass="18909">MHPNEQLITDFYLAFKNHDPQGMTTCYAKNIIFEDPAFGKIQGKRAFAMWYMLIERGGDALQIDFSEVQANDYNGSAKWTATYTYGPQKRKVVNHVVGTFSFQNGKIVQHTDHFDLWRWSQQALGFKGYLLGWTKFMKLKIQQNTSKALSSYLHKMKSFDVAF</sequence>
<gene>
    <name evidence="2" type="ORF">DSM01_1744</name>
    <name evidence="3" type="ORF">SAMN04487999_2468</name>
</gene>
<dbReference type="GO" id="GO:0016853">
    <property type="term" value="F:isomerase activity"/>
    <property type="evidence" value="ECO:0007669"/>
    <property type="project" value="UniProtKB-KW"/>
</dbReference>
<proteinExistence type="predicted"/>
<dbReference type="Proteomes" id="UP000184240">
    <property type="component" value="Unassembled WGS sequence"/>
</dbReference>
<evidence type="ECO:0000313" key="3">
    <source>
        <dbReference type="EMBL" id="SHI16725.1"/>
    </source>
</evidence>
<protein>
    <submittedName>
        <fullName evidence="2">Ketosteroid isomerase-like protein</fullName>
    </submittedName>
    <submittedName>
        <fullName evidence="3">Ketosteroid isomerase-related protein</fullName>
    </submittedName>
</protein>
<dbReference type="OrthoDB" id="391735at2"/>
<reference evidence="4" key="2">
    <citation type="submission" date="2016-11" db="EMBL/GenBank/DDBJ databases">
        <authorList>
            <person name="Varghese N."/>
            <person name="Submissions S."/>
        </authorList>
    </citation>
    <scope>NUCLEOTIDE SEQUENCE [LARGE SCALE GENOMIC DNA]</scope>
    <source>
        <strain evidence="4">DSM 19859</strain>
    </source>
</reference>
<reference evidence="3" key="1">
    <citation type="submission" date="2016-11" db="EMBL/GenBank/DDBJ databases">
        <authorList>
            <person name="Jaros S."/>
            <person name="Januszkiewicz K."/>
            <person name="Wedrychowicz H."/>
        </authorList>
    </citation>
    <scope>NUCLEOTIDE SEQUENCE [LARGE SCALE GENOMIC DNA]</scope>
    <source>
        <strain evidence="3">DSM 19859</strain>
    </source>
</reference>
<dbReference type="EMBL" id="QOVN01000003">
    <property type="protein sequence ID" value="RXG29642.1"/>
    <property type="molecule type" value="Genomic_DNA"/>
</dbReference>
<dbReference type="InterPro" id="IPR037401">
    <property type="entry name" value="SnoaL-like"/>
</dbReference>
<dbReference type="InterPro" id="IPR032710">
    <property type="entry name" value="NTF2-like_dom_sf"/>
</dbReference>
<dbReference type="RefSeq" id="WP_072983464.1">
    <property type="nucleotide sequence ID" value="NZ_FQXT01000004.1"/>
</dbReference>
<dbReference type="STRING" id="573501.SAMN04487999_2468"/>
<evidence type="ECO:0000259" key="1">
    <source>
        <dbReference type="Pfam" id="PF12680"/>
    </source>
</evidence>
<accession>A0A1M5YXL3</accession>
<dbReference type="Proteomes" id="UP000290037">
    <property type="component" value="Unassembled WGS sequence"/>
</dbReference>
<evidence type="ECO:0000313" key="5">
    <source>
        <dbReference type="Proteomes" id="UP000290037"/>
    </source>
</evidence>
<keyword evidence="3" id="KW-0413">Isomerase</keyword>
<evidence type="ECO:0000313" key="4">
    <source>
        <dbReference type="Proteomes" id="UP000184240"/>
    </source>
</evidence>
<dbReference type="Pfam" id="PF12680">
    <property type="entry name" value="SnoaL_2"/>
    <property type="match status" value="1"/>
</dbReference>
<dbReference type="EMBL" id="FQXT01000004">
    <property type="protein sequence ID" value="SHI16725.1"/>
    <property type="molecule type" value="Genomic_DNA"/>
</dbReference>
<keyword evidence="5" id="KW-1185">Reference proteome</keyword>